<comment type="caution">
    <text evidence="1">The sequence shown here is derived from an EMBL/GenBank/DDBJ whole genome shotgun (WGS) entry which is preliminary data.</text>
</comment>
<protein>
    <submittedName>
        <fullName evidence="1">Uncharacterized protein</fullName>
    </submittedName>
</protein>
<reference evidence="1 2" key="1">
    <citation type="submission" date="2017-11" db="EMBL/GenBank/DDBJ databases">
        <title>Infants hospitalized years apart are colonized by the same room-sourced microbial strains.</title>
        <authorList>
            <person name="Brooks B."/>
            <person name="Olm M.R."/>
            <person name="Firek B.A."/>
            <person name="Baker R."/>
            <person name="Thomas B.C."/>
            <person name="Morowitz M.J."/>
            <person name="Banfield J.F."/>
        </authorList>
    </citation>
    <scope>NUCLEOTIDE SEQUENCE [LARGE SCALE GENOMIC DNA]</scope>
    <source>
        <strain evidence="1">S2_012_000_R3_87</strain>
    </source>
</reference>
<accession>A0A2W5AVA6</accession>
<organism evidence="1 2">
    <name type="scientific">Corynebacterium urealyticum</name>
    <dbReference type="NCBI Taxonomy" id="43771"/>
    <lineage>
        <taxon>Bacteria</taxon>
        <taxon>Bacillati</taxon>
        <taxon>Actinomycetota</taxon>
        <taxon>Actinomycetes</taxon>
        <taxon>Mycobacteriales</taxon>
        <taxon>Corynebacteriaceae</taxon>
        <taxon>Corynebacterium</taxon>
    </lineage>
</organism>
<evidence type="ECO:0000313" key="2">
    <source>
        <dbReference type="Proteomes" id="UP000249451"/>
    </source>
</evidence>
<dbReference type="Proteomes" id="UP000249451">
    <property type="component" value="Unassembled WGS sequence"/>
</dbReference>
<sequence>MDETVFAVELEATCASQVSEEAVAVMRTELDGLDPQIHPTGDGFRVDLRIADAPNGFFTGVEAATTSAVARLTVATGVAELEGVHYTGLHVTTGPRSSVGVGQSEAA</sequence>
<gene>
    <name evidence="1" type="ORF">DI609_13165</name>
</gene>
<evidence type="ECO:0000313" key="1">
    <source>
        <dbReference type="EMBL" id="PZO97422.1"/>
    </source>
</evidence>
<proteinExistence type="predicted"/>
<name>A0A2W5AVA6_9CORY</name>
<dbReference type="EMBL" id="QFNY01000413">
    <property type="protein sequence ID" value="PZO97422.1"/>
    <property type="molecule type" value="Genomic_DNA"/>
</dbReference>
<dbReference type="AlphaFoldDB" id="A0A2W5AVA6"/>